<keyword evidence="2" id="KW-1185">Reference proteome</keyword>
<dbReference type="Proteomes" id="UP001239111">
    <property type="component" value="Chromosome 4"/>
</dbReference>
<proteinExistence type="predicted"/>
<evidence type="ECO:0000313" key="1">
    <source>
        <dbReference type="EMBL" id="KAJ8666171.1"/>
    </source>
</evidence>
<evidence type="ECO:0000313" key="2">
    <source>
        <dbReference type="Proteomes" id="UP001239111"/>
    </source>
</evidence>
<gene>
    <name evidence="1" type="ORF">QAD02_007833</name>
</gene>
<accession>A0ACC2N522</accession>
<organism evidence="1 2">
    <name type="scientific">Eretmocerus hayati</name>
    <dbReference type="NCBI Taxonomy" id="131215"/>
    <lineage>
        <taxon>Eukaryota</taxon>
        <taxon>Metazoa</taxon>
        <taxon>Ecdysozoa</taxon>
        <taxon>Arthropoda</taxon>
        <taxon>Hexapoda</taxon>
        <taxon>Insecta</taxon>
        <taxon>Pterygota</taxon>
        <taxon>Neoptera</taxon>
        <taxon>Endopterygota</taxon>
        <taxon>Hymenoptera</taxon>
        <taxon>Apocrita</taxon>
        <taxon>Proctotrupomorpha</taxon>
        <taxon>Chalcidoidea</taxon>
        <taxon>Aphelinidae</taxon>
        <taxon>Aphelininae</taxon>
        <taxon>Eretmocerus</taxon>
    </lineage>
</organism>
<protein>
    <submittedName>
        <fullName evidence="1">Uncharacterized protein</fullName>
    </submittedName>
</protein>
<reference evidence="1" key="1">
    <citation type="submission" date="2023-04" db="EMBL/GenBank/DDBJ databases">
        <title>A chromosome-level genome assembly of the parasitoid wasp Eretmocerus hayati.</title>
        <authorList>
            <person name="Zhong Y."/>
            <person name="Liu S."/>
            <person name="Liu Y."/>
        </authorList>
    </citation>
    <scope>NUCLEOTIDE SEQUENCE</scope>
    <source>
        <strain evidence="1">ZJU_SS_LIU_2023</strain>
    </source>
</reference>
<comment type="caution">
    <text evidence="1">The sequence shown here is derived from an EMBL/GenBank/DDBJ whole genome shotgun (WGS) entry which is preliminary data.</text>
</comment>
<dbReference type="EMBL" id="CM056744">
    <property type="protein sequence ID" value="KAJ8666171.1"/>
    <property type="molecule type" value="Genomic_DNA"/>
</dbReference>
<name>A0ACC2N522_9HYME</name>
<sequence length="286" mass="32551">MDTRCANPLGKDDYLVEKSLIPIPKNLRGKNPGILEYAKICLNREFDLQSPSSPEKCGFDGQKCEDASHVAGVTVFDQIKEKSQISTDKQERLLLLTLAQKFWSLNDLVEEFGCTGWEARQSKLLANEHGILSHPAKKRGKVLSNETIKLVKEFYIRDDISRLMPGMSDTISVRGKDGKRENIQERLFFCNLDELYPVYTREFPNVRIALPVPVDIVSEEAQECTDKVVKRARPENSRCCDIESSNQDVFKHLLIPSDPWITSLRSRDEKAKQALSHEAQAQMVKK</sequence>